<dbReference type="Gene3D" id="3.20.20.80">
    <property type="entry name" value="Glycosidases"/>
    <property type="match status" value="1"/>
</dbReference>
<keyword evidence="5" id="KW-0964">Secreted</keyword>
<dbReference type="PANTHER" id="PTHR11177:SF317">
    <property type="entry name" value="CHITINASE 12-RELATED"/>
    <property type="match status" value="1"/>
</dbReference>
<protein>
    <recommendedName>
        <fullName evidence="4">chitinase</fullName>
        <ecNumber evidence="4">3.2.1.14</ecNumber>
    </recommendedName>
</protein>
<dbReference type="InterPro" id="IPR050314">
    <property type="entry name" value="Glycosyl_Hydrlase_18"/>
</dbReference>
<dbReference type="Proteomes" id="UP000184267">
    <property type="component" value="Unassembled WGS sequence"/>
</dbReference>
<comment type="caution">
    <text evidence="14">The sequence shown here is derived from an EMBL/GenBank/DDBJ whole genome shotgun (WGS) entry which is preliminary data.</text>
</comment>
<dbReference type="Gene3D" id="3.10.50.10">
    <property type="match status" value="1"/>
</dbReference>
<keyword evidence="7" id="KW-0146">Chitin degradation</keyword>
<evidence type="ECO:0000256" key="11">
    <source>
        <dbReference type="RuleBase" id="RU000489"/>
    </source>
</evidence>
<dbReference type="PROSITE" id="PS51910">
    <property type="entry name" value="GH18_2"/>
    <property type="match status" value="1"/>
</dbReference>
<dbReference type="GO" id="GO:0000272">
    <property type="term" value="P:polysaccharide catabolic process"/>
    <property type="evidence" value="ECO:0007669"/>
    <property type="project" value="UniProtKB-KW"/>
</dbReference>
<dbReference type="PROSITE" id="PS01095">
    <property type="entry name" value="GH18_1"/>
    <property type="match status" value="1"/>
</dbReference>
<dbReference type="InterPro" id="IPR017853">
    <property type="entry name" value="GH"/>
</dbReference>
<evidence type="ECO:0000256" key="2">
    <source>
        <dbReference type="ARBA" id="ARBA00004613"/>
    </source>
</evidence>
<dbReference type="GO" id="GO:0008061">
    <property type="term" value="F:chitin binding"/>
    <property type="evidence" value="ECO:0007669"/>
    <property type="project" value="InterPro"/>
</dbReference>
<dbReference type="Pfam" id="PF00704">
    <property type="entry name" value="Glyco_hydro_18"/>
    <property type="match status" value="1"/>
</dbReference>
<evidence type="ECO:0000256" key="4">
    <source>
        <dbReference type="ARBA" id="ARBA00012729"/>
    </source>
</evidence>
<sequence>MPEPSYEPLPSESDAQPEPQPPSSPQKTRSRLVTVRRILLFAVTITLVSLAAYRSEQWSAAREVVPDLAPDISPGKIEEDTVKEPAHPSVLPANDTDMASGGKGIYGRKYPPSLIPVDNLTHILYAFANLKADTGEVFLSDTWADQEIHYPGDSWNDQGKNLYGNFKALYNLKKQNRHLKLILSIGGWTYSPTFHPIVVNPALRSKFVASSIRLLEDNGLDGLDIDYEYPQNDEQARGYVQLLRELREGLDAHARRKGANYRFLLTIAAPCGPDNYKKLHVREMDQSLDFWNMMAYDFGSVVAAGSWDSVAGHQANIFGGQISASQAINWYISQGVARDKIVMGVPLYGRSFMNTEGPGHPFQGVGPGSWEQGSYDYRALPLPGSYLFQDDKLAASWSYDYQKKEMISFDNELVGRWKGEWIRREGLRGSMFWELSGDKGPPREGMEGGPGKEPQPGQSLVAVVKDAMGELDRSPNWLQYEGSQYDNMRAGMP</sequence>
<name>A0A1M2W3U5_TRAPU</name>
<dbReference type="SMART" id="SM00636">
    <property type="entry name" value="Glyco_18"/>
    <property type="match status" value="1"/>
</dbReference>
<dbReference type="PANTHER" id="PTHR11177">
    <property type="entry name" value="CHITINASE"/>
    <property type="match status" value="1"/>
</dbReference>
<keyword evidence="15" id="KW-1185">Reference proteome</keyword>
<accession>A0A1M2W3U5</accession>
<keyword evidence="9 11" id="KW-0326">Glycosidase</keyword>
<keyword evidence="6 11" id="KW-0378">Hydrolase</keyword>
<feature type="region of interest" description="Disordered" evidence="12">
    <location>
        <begin position="1"/>
        <end position="29"/>
    </location>
</feature>
<dbReference type="GO" id="GO:0005576">
    <property type="term" value="C:extracellular region"/>
    <property type="evidence" value="ECO:0007669"/>
    <property type="project" value="UniProtKB-SubCell"/>
</dbReference>
<comment type="similarity">
    <text evidence="3">Belongs to the glycosyl hydrolase 18 family. Chitinase class V subfamily.</text>
</comment>
<keyword evidence="10" id="KW-0624">Polysaccharide degradation</keyword>
<dbReference type="FunFam" id="3.20.20.80:FF:000075">
    <property type="entry name" value="Sporulation-specific chitinase"/>
    <property type="match status" value="1"/>
</dbReference>
<dbReference type="GO" id="GO:0006032">
    <property type="term" value="P:chitin catabolic process"/>
    <property type="evidence" value="ECO:0007669"/>
    <property type="project" value="UniProtKB-KW"/>
</dbReference>
<evidence type="ECO:0000259" key="13">
    <source>
        <dbReference type="PROSITE" id="PS51910"/>
    </source>
</evidence>
<evidence type="ECO:0000256" key="10">
    <source>
        <dbReference type="ARBA" id="ARBA00023326"/>
    </source>
</evidence>
<dbReference type="STRING" id="154538.A0A1M2W3U5"/>
<feature type="compositionally biased region" description="Basic and acidic residues" evidence="12">
    <location>
        <begin position="436"/>
        <end position="446"/>
    </location>
</feature>
<dbReference type="CDD" id="cd06548">
    <property type="entry name" value="GH18_chitinase"/>
    <property type="match status" value="1"/>
</dbReference>
<proteinExistence type="inferred from homology"/>
<dbReference type="FunFam" id="3.10.50.10:FF:000005">
    <property type="entry name" value="Endochitinase B1"/>
    <property type="match status" value="1"/>
</dbReference>
<evidence type="ECO:0000313" key="15">
    <source>
        <dbReference type="Proteomes" id="UP000184267"/>
    </source>
</evidence>
<evidence type="ECO:0000256" key="1">
    <source>
        <dbReference type="ARBA" id="ARBA00000822"/>
    </source>
</evidence>
<evidence type="ECO:0000256" key="7">
    <source>
        <dbReference type="ARBA" id="ARBA00023024"/>
    </source>
</evidence>
<reference evidence="14 15" key="1">
    <citation type="submission" date="2016-10" db="EMBL/GenBank/DDBJ databases">
        <title>Genome sequence of the basidiomycete white-rot fungus Trametes pubescens.</title>
        <authorList>
            <person name="Makela M.R."/>
            <person name="Granchi Z."/>
            <person name="Peng M."/>
            <person name="De Vries R.P."/>
            <person name="Grigoriev I."/>
            <person name="Riley R."/>
            <person name="Hilden K."/>
        </authorList>
    </citation>
    <scope>NUCLEOTIDE SEQUENCE [LARGE SCALE GENOMIC DNA]</scope>
    <source>
        <strain evidence="14 15">FBCC735</strain>
    </source>
</reference>
<dbReference type="InterPro" id="IPR011583">
    <property type="entry name" value="Chitinase_II/V-like_cat"/>
</dbReference>
<dbReference type="EC" id="3.2.1.14" evidence="4"/>
<evidence type="ECO:0000256" key="5">
    <source>
        <dbReference type="ARBA" id="ARBA00022525"/>
    </source>
</evidence>
<evidence type="ECO:0000256" key="9">
    <source>
        <dbReference type="ARBA" id="ARBA00023295"/>
    </source>
</evidence>
<evidence type="ECO:0000256" key="3">
    <source>
        <dbReference type="ARBA" id="ARBA00008682"/>
    </source>
</evidence>
<evidence type="ECO:0000256" key="12">
    <source>
        <dbReference type="SAM" id="MobiDB-lite"/>
    </source>
</evidence>
<dbReference type="SUPFAM" id="SSF51445">
    <property type="entry name" value="(Trans)glycosidases"/>
    <property type="match status" value="1"/>
</dbReference>
<organism evidence="14 15">
    <name type="scientific">Trametes pubescens</name>
    <name type="common">White-rot fungus</name>
    <dbReference type="NCBI Taxonomy" id="154538"/>
    <lineage>
        <taxon>Eukaryota</taxon>
        <taxon>Fungi</taxon>
        <taxon>Dikarya</taxon>
        <taxon>Basidiomycota</taxon>
        <taxon>Agaricomycotina</taxon>
        <taxon>Agaricomycetes</taxon>
        <taxon>Polyporales</taxon>
        <taxon>Polyporaceae</taxon>
        <taxon>Trametes</taxon>
    </lineage>
</organism>
<evidence type="ECO:0000313" key="14">
    <source>
        <dbReference type="EMBL" id="OJT14521.1"/>
    </source>
</evidence>
<comment type="catalytic activity">
    <reaction evidence="1">
        <text>Random endo-hydrolysis of N-acetyl-beta-D-glucosaminide (1-&gt;4)-beta-linkages in chitin and chitodextrins.</text>
        <dbReference type="EC" id="3.2.1.14"/>
    </reaction>
</comment>
<feature type="domain" description="GH18" evidence="13">
    <location>
        <begin position="89"/>
        <end position="471"/>
    </location>
</feature>
<feature type="region of interest" description="Disordered" evidence="12">
    <location>
        <begin position="436"/>
        <end position="457"/>
    </location>
</feature>
<dbReference type="EMBL" id="MNAD01000280">
    <property type="protein sequence ID" value="OJT14521.1"/>
    <property type="molecule type" value="Genomic_DNA"/>
</dbReference>
<comment type="subcellular location">
    <subcellularLocation>
        <location evidence="2">Secreted</location>
    </subcellularLocation>
</comment>
<dbReference type="InterPro" id="IPR001223">
    <property type="entry name" value="Glyco_hydro18_cat"/>
</dbReference>
<dbReference type="OrthoDB" id="76388at2759"/>
<dbReference type="SUPFAM" id="SSF54556">
    <property type="entry name" value="Chitinase insertion domain"/>
    <property type="match status" value="1"/>
</dbReference>
<evidence type="ECO:0000256" key="6">
    <source>
        <dbReference type="ARBA" id="ARBA00022801"/>
    </source>
</evidence>
<dbReference type="InterPro" id="IPR029070">
    <property type="entry name" value="Chitinase_insertion_sf"/>
</dbReference>
<dbReference type="OMA" id="WMGNFTA"/>
<dbReference type="InterPro" id="IPR001579">
    <property type="entry name" value="Glyco_hydro_18_chit_AS"/>
</dbReference>
<feature type="compositionally biased region" description="Low complexity" evidence="12">
    <location>
        <begin position="8"/>
        <end position="17"/>
    </location>
</feature>
<evidence type="ECO:0000256" key="8">
    <source>
        <dbReference type="ARBA" id="ARBA00023277"/>
    </source>
</evidence>
<dbReference type="GO" id="GO:0008843">
    <property type="term" value="F:endochitinase activity"/>
    <property type="evidence" value="ECO:0007669"/>
    <property type="project" value="UniProtKB-EC"/>
</dbReference>
<dbReference type="AlphaFoldDB" id="A0A1M2W3U5"/>
<gene>
    <name evidence="14" type="ORF">TRAPUB_8924</name>
</gene>
<keyword evidence="8" id="KW-0119">Carbohydrate metabolism</keyword>